<dbReference type="PRINTS" id="PR00090">
    <property type="entry name" value="RNGDIOXGNASE"/>
</dbReference>
<dbReference type="PANTHER" id="PTHR43756:SF1">
    <property type="entry name" value="3-PHENYLPROPIONATE_CINNAMIC ACID DIOXYGENASE SUBUNIT ALPHA"/>
    <property type="match status" value="1"/>
</dbReference>
<feature type="domain" description="Rieske" evidence="7">
    <location>
        <begin position="41"/>
        <end position="151"/>
    </location>
</feature>
<evidence type="ECO:0000256" key="6">
    <source>
        <dbReference type="ARBA" id="ARBA00023014"/>
    </source>
</evidence>
<dbReference type="PANTHER" id="PTHR43756">
    <property type="entry name" value="CHOLINE MONOOXYGENASE, CHLOROPLASTIC"/>
    <property type="match status" value="1"/>
</dbReference>
<dbReference type="SUPFAM" id="SSF55961">
    <property type="entry name" value="Bet v1-like"/>
    <property type="match status" value="1"/>
</dbReference>
<evidence type="ECO:0000256" key="4">
    <source>
        <dbReference type="ARBA" id="ARBA00023002"/>
    </source>
</evidence>
<evidence type="ECO:0000256" key="2">
    <source>
        <dbReference type="ARBA" id="ARBA00022714"/>
    </source>
</evidence>
<dbReference type="GO" id="GO:0051213">
    <property type="term" value="F:dioxygenase activity"/>
    <property type="evidence" value="ECO:0007669"/>
    <property type="project" value="UniProtKB-KW"/>
</dbReference>
<evidence type="ECO:0000256" key="1">
    <source>
        <dbReference type="ARBA" id="ARBA00008751"/>
    </source>
</evidence>
<keyword evidence="2" id="KW-0001">2Fe-2S</keyword>
<dbReference type="InterPro" id="IPR036922">
    <property type="entry name" value="Rieske_2Fe-2S_sf"/>
</dbReference>
<dbReference type="PROSITE" id="PS51296">
    <property type="entry name" value="RIESKE"/>
    <property type="match status" value="1"/>
</dbReference>
<evidence type="ECO:0000256" key="3">
    <source>
        <dbReference type="ARBA" id="ARBA00022723"/>
    </source>
</evidence>
<dbReference type="SUPFAM" id="SSF50022">
    <property type="entry name" value="ISP domain"/>
    <property type="match status" value="1"/>
</dbReference>
<dbReference type="CDD" id="cd03469">
    <property type="entry name" value="Rieske_RO_Alpha_N"/>
    <property type="match status" value="1"/>
</dbReference>
<evidence type="ECO:0000256" key="5">
    <source>
        <dbReference type="ARBA" id="ARBA00023004"/>
    </source>
</evidence>
<keyword evidence="8" id="KW-0223">Dioxygenase</keyword>
<dbReference type="Gene3D" id="2.102.10.10">
    <property type="entry name" value="Rieske [2Fe-2S] iron-sulphur domain"/>
    <property type="match status" value="1"/>
</dbReference>
<accession>A0A430G031</accession>
<dbReference type="Pfam" id="PF00355">
    <property type="entry name" value="Rieske"/>
    <property type="match status" value="1"/>
</dbReference>
<keyword evidence="3" id="KW-0479">Metal-binding</keyword>
<sequence>MDEPSIINDVRNGRFLVPRQAFTDQRIFEREYAAIFDRCWLYLGHASELPEPGSFVTRRVARRPILFTRDKAGEFHALFNTCPHRGAMVCRERNGKSPAFMCMYHGWTFGSDGHLMALPGSSGYPAGFKTDPQKQMVHVPRLGRHGDFFFISFAHDGEDLATYLADAGDYLNLVAEHSQSGMTVVGGTQEYAIRGNWKLLAENSVDGYHAACTHSTYLDYLKNANGALGATPLAGGGIDLRNGHAVIEYSAPWGRPIANWVPLWGEEGKSEIEAIYGALQARLGAERASRLATKNRNMIIFPNLVVNDIMAITVRTFFPLAPDYLEVNAWALAPREESEWLRKYRLFNFTEFLGPGGFATPDDVEAIEKCQSGYAAAGQDAAYNDISKGMLRDGGPSYDDEMQMRAFWIEWDKRMKAAEA</sequence>
<dbReference type="AlphaFoldDB" id="A0A430G031"/>
<evidence type="ECO:0000313" key="9">
    <source>
        <dbReference type="Proteomes" id="UP000287746"/>
    </source>
</evidence>
<dbReference type="GO" id="GO:0051537">
    <property type="term" value="F:2 iron, 2 sulfur cluster binding"/>
    <property type="evidence" value="ECO:0007669"/>
    <property type="project" value="UniProtKB-KW"/>
</dbReference>
<dbReference type="Proteomes" id="UP000287746">
    <property type="component" value="Unassembled WGS sequence"/>
</dbReference>
<dbReference type="InterPro" id="IPR017941">
    <property type="entry name" value="Rieske_2Fe-2S"/>
</dbReference>
<keyword evidence="4" id="KW-0560">Oxidoreductase</keyword>
<dbReference type="Gene3D" id="3.90.380.10">
    <property type="entry name" value="Naphthalene 1,2-dioxygenase Alpha Subunit, Chain A, domain 1"/>
    <property type="match status" value="1"/>
</dbReference>
<dbReference type="EMBL" id="QQYZ01000020">
    <property type="protein sequence ID" value="RSY79381.1"/>
    <property type="molecule type" value="Genomic_DNA"/>
</dbReference>
<reference evidence="8 9" key="1">
    <citation type="submission" date="2018-07" db="EMBL/GenBank/DDBJ databases">
        <title>Genomic and Epidemiologic Investigation of an Indolent Hospital Outbreak.</title>
        <authorList>
            <person name="Johnson R.C."/>
            <person name="Deming C."/>
            <person name="Conlan S."/>
            <person name="Zellmer C.J."/>
            <person name="Michelin A.V."/>
            <person name="Lee-Lin S."/>
            <person name="Thomas P.J."/>
            <person name="Park M."/>
            <person name="Weingarten R.A."/>
            <person name="Less J."/>
            <person name="Dekker J.P."/>
            <person name="Frank K.M."/>
            <person name="Musser K.A."/>
            <person name="Mcquiston J.R."/>
            <person name="Henderson D.K."/>
            <person name="Lau A.F."/>
            <person name="Palmore T.N."/>
            <person name="Segre J.A."/>
        </authorList>
    </citation>
    <scope>NUCLEOTIDE SEQUENCE [LARGE SCALE GENOMIC DNA]</scope>
    <source>
        <strain evidence="8 9">SK-CDC1_0717</strain>
    </source>
</reference>
<evidence type="ECO:0000313" key="8">
    <source>
        <dbReference type="EMBL" id="RSY79381.1"/>
    </source>
</evidence>
<proteinExistence type="inferred from homology"/>
<gene>
    <name evidence="8" type="ORF">DAH66_17370</name>
</gene>
<name>A0A430G031_9SPHN</name>
<dbReference type="InterPro" id="IPR001663">
    <property type="entry name" value="Rng_hydr_dOase-A"/>
</dbReference>
<dbReference type="CDD" id="cd08879">
    <property type="entry name" value="RHO_alpha_C_AntDO-like"/>
    <property type="match status" value="1"/>
</dbReference>
<protein>
    <submittedName>
        <fullName evidence="8">Aromatic ring-hydroxylating dioxygenase subunit alpha</fullName>
    </submittedName>
</protein>
<organism evidence="8 9">
    <name type="scientific">Sphingomonas koreensis</name>
    <dbReference type="NCBI Taxonomy" id="93064"/>
    <lineage>
        <taxon>Bacteria</taxon>
        <taxon>Pseudomonadati</taxon>
        <taxon>Pseudomonadota</taxon>
        <taxon>Alphaproteobacteria</taxon>
        <taxon>Sphingomonadales</taxon>
        <taxon>Sphingomonadaceae</taxon>
        <taxon>Sphingomonas</taxon>
    </lineage>
</organism>
<dbReference type="GO" id="GO:0005506">
    <property type="term" value="F:iron ion binding"/>
    <property type="evidence" value="ECO:0007669"/>
    <property type="project" value="InterPro"/>
</dbReference>
<comment type="similarity">
    <text evidence="1">Belongs to the bacterial ring-hydroxylating dioxygenase alpha subunit family.</text>
</comment>
<dbReference type="Pfam" id="PF00848">
    <property type="entry name" value="Ring_hydroxyl_A"/>
    <property type="match status" value="1"/>
</dbReference>
<keyword evidence="5" id="KW-0408">Iron</keyword>
<dbReference type="InterPro" id="IPR015879">
    <property type="entry name" value="Ring_hydroxy_dOase_asu_C_dom"/>
</dbReference>
<evidence type="ECO:0000259" key="7">
    <source>
        <dbReference type="PROSITE" id="PS51296"/>
    </source>
</evidence>
<comment type="caution">
    <text evidence="8">The sequence shown here is derived from an EMBL/GenBank/DDBJ whole genome shotgun (WGS) entry which is preliminary data.</text>
</comment>
<keyword evidence="6" id="KW-0411">Iron-sulfur</keyword>